<dbReference type="GO" id="GO:0006629">
    <property type="term" value="P:lipid metabolic process"/>
    <property type="evidence" value="ECO:0007669"/>
    <property type="project" value="InterPro"/>
</dbReference>
<accession>A0A4Y8M1C8</accession>
<dbReference type="Gene3D" id="3.20.20.190">
    <property type="entry name" value="Phosphatidylinositol (PI) phosphodiesterase"/>
    <property type="match status" value="1"/>
</dbReference>
<keyword evidence="3" id="KW-1185">Reference proteome</keyword>
<evidence type="ECO:0000259" key="1">
    <source>
        <dbReference type="PROSITE" id="PS51704"/>
    </source>
</evidence>
<dbReference type="PROSITE" id="PS51704">
    <property type="entry name" value="GP_PDE"/>
    <property type="match status" value="1"/>
</dbReference>
<dbReference type="GO" id="GO:0008081">
    <property type="term" value="F:phosphoric diester hydrolase activity"/>
    <property type="evidence" value="ECO:0007669"/>
    <property type="project" value="InterPro"/>
</dbReference>
<gene>
    <name evidence="2" type="ORF">E2980_11835</name>
</gene>
<dbReference type="RefSeq" id="WP_135152391.1">
    <property type="nucleotide sequence ID" value="NZ_SOMN01000014.1"/>
</dbReference>
<evidence type="ECO:0000313" key="2">
    <source>
        <dbReference type="EMBL" id="TFE26299.1"/>
    </source>
</evidence>
<dbReference type="CDD" id="cd08556">
    <property type="entry name" value="GDPD"/>
    <property type="match status" value="1"/>
</dbReference>
<dbReference type="AlphaFoldDB" id="A0A4Y8M1C8"/>
<dbReference type="PANTHER" id="PTHR46211:SF1">
    <property type="entry name" value="GLYCEROPHOSPHODIESTER PHOSPHODIESTERASE, CYTOPLASMIC"/>
    <property type="match status" value="1"/>
</dbReference>
<dbReference type="OrthoDB" id="384721at2"/>
<sequence length="243" mass="26846">MKSFPLITAHTGCMDTPTNSLLSIETGISYGADIIEDDIHVTRDGILVLSHDDTVRLENGTESRISGMTFNELRDGVSTLIPTLEQALELVRNAGKIMNLDLKTDLCIAPVSDLVERLGLHDQVFLTGCEYESARKAQEHNPRLFKLLNADVRIFKTLSYTDAIRKTCDHARSAGCLGLNMPYQLVQPPLLEIAADYSLPVYIWTVNEEGQIKRFAEMGVRSITTKNVAAAARVKREVTGIGL</sequence>
<dbReference type="SUPFAM" id="SSF51695">
    <property type="entry name" value="PLC-like phosphodiesterases"/>
    <property type="match status" value="1"/>
</dbReference>
<organism evidence="2 3">
    <name type="scientific">Cohnella luojiensis</name>
    <dbReference type="NCBI Taxonomy" id="652876"/>
    <lineage>
        <taxon>Bacteria</taxon>
        <taxon>Bacillati</taxon>
        <taxon>Bacillota</taxon>
        <taxon>Bacilli</taxon>
        <taxon>Bacillales</taxon>
        <taxon>Paenibacillaceae</taxon>
        <taxon>Cohnella</taxon>
    </lineage>
</organism>
<proteinExistence type="predicted"/>
<dbReference type="InterPro" id="IPR030395">
    <property type="entry name" value="GP_PDE_dom"/>
</dbReference>
<feature type="domain" description="GP-PDE" evidence="1">
    <location>
        <begin position="4"/>
        <end position="235"/>
    </location>
</feature>
<protein>
    <submittedName>
        <fullName evidence="2">Glycerophosphodiester phosphodiesterase</fullName>
    </submittedName>
</protein>
<dbReference type="Pfam" id="PF03009">
    <property type="entry name" value="GDPD"/>
    <property type="match status" value="1"/>
</dbReference>
<dbReference type="Proteomes" id="UP000297900">
    <property type="component" value="Unassembled WGS sequence"/>
</dbReference>
<evidence type="ECO:0000313" key="3">
    <source>
        <dbReference type="Proteomes" id="UP000297900"/>
    </source>
</evidence>
<dbReference type="PANTHER" id="PTHR46211">
    <property type="entry name" value="GLYCEROPHOSPHORYL DIESTER PHOSPHODIESTERASE"/>
    <property type="match status" value="1"/>
</dbReference>
<dbReference type="EMBL" id="SOMN01000014">
    <property type="protein sequence ID" value="TFE26299.1"/>
    <property type="molecule type" value="Genomic_DNA"/>
</dbReference>
<comment type="caution">
    <text evidence="2">The sequence shown here is derived from an EMBL/GenBank/DDBJ whole genome shotgun (WGS) entry which is preliminary data.</text>
</comment>
<name>A0A4Y8M1C8_9BACL</name>
<reference evidence="2 3" key="1">
    <citation type="submission" date="2019-03" db="EMBL/GenBank/DDBJ databases">
        <title>Cohnella endophytica sp. nov., a novel endophytic bacterium isolated from bark of Sonneratia apetala.</title>
        <authorList>
            <person name="Tuo L."/>
        </authorList>
    </citation>
    <scope>NUCLEOTIDE SEQUENCE [LARGE SCALE GENOMIC DNA]</scope>
    <source>
        <strain evidence="2 3">CCTCC AB 208254</strain>
    </source>
</reference>
<dbReference type="InterPro" id="IPR017946">
    <property type="entry name" value="PLC-like_Pdiesterase_TIM-brl"/>
</dbReference>